<organism evidence="2 3">
    <name type="scientific">Nadsonia fulvescens var. elongata DSM 6958</name>
    <dbReference type="NCBI Taxonomy" id="857566"/>
    <lineage>
        <taxon>Eukaryota</taxon>
        <taxon>Fungi</taxon>
        <taxon>Dikarya</taxon>
        <taxon>Ascomycota</taxon>
        <taxon>Saccharomycotina</taxon>
        <taxon>Dipodascomycetes</taxon>
        <taxon>Dipodascales</taxon>
        <taxon>Dipodascales incertae sedis</taxon>
        <taxon>Nadsonia</taxon>
    </lineage>
</organism>
<dbReference type="EMBL" id="KV454410">
    <property type="protein sequence ID" value="ODQ65339.1"/>
    <property type="molecule type" value="Genomic_DNA"/>
</dbReference>
<evidence type="ECO:0000256" key="1">
    <source>
        <dbReference type="SAM" id="MobiDB-lite"/>
    </source>
</evidence>
<feature type="compositionally biased region" description="Polar residues" evidence="1">
    <location>
        <begin position="97"/>
        <end position="113"/>
    </location>
</feature>
<evidence type="ECO:0000313" key="3">
    <source>
        <dbReference type="Proteomes" id="UP000095009"/>
    </source>
</evidence>
<gene>
    <name evidence="2" type="ORF">NADFUDRAFT_83343</name>
</gene>
<sequence length="186" mass="21479">MVFKNLSFLKAFSGLITKSNSQNNIRITKHKAKRVKNSYKRSSNIVEAFKKKSETEIELIADFRLPDLIIRMDSMIKRLKSNNVEILEGDSQPPKESPSNRNKQWLKTVPNTNPKFSALENSILLPDEHTPDWNHPRISASEEHGISYPEFGNNFGWHIRNSKVWCEELLDISLSLKLYLALKKLS</sequence>
<evidence type="ECO:0000313" key="2">
    <source>
        <dbReference type="EMBL" id="ODQ65339.1"/>
    </source>
</evidence>
<proteinExistence type="predicted"/>
<reference evidence="2 3" key="1">
    <citation type="journal article" date="2016" name="Proc. Natl. Acad. Sci. U.S.A.">
        <title>Comparative genomics of biotechnologically important yeasts.</title>
        <authorList>
            <person name="Riley R."/>
            <person name="Haridas S."/>
            <person name="Wolfe K.H."/>
            <person name="Lopes M.R."/>
            <person name="Hittinger C.T."/>
            <person name="Goeker M."/>
            <person name="Salamov A.A."/>
            <person name="Wisecaver J.H."/>
            <person name="Long T.M."/>
            <person name="Calvey C.H."/>
            <person name="Aerts A.L."/>
            <person name="Barry K.W."/>
            <person name="Choi C."/>
            <person name="Clum A."/>
            <person name="Coughlan A.Y."/>
            <person name="Deshpande S."/>
            <person name="Douglass A.P."/>
            <person name="Hanson S.J."/>
            <person name="Klenk H.-P."/>
            <person name="LaButti K.M."/>
            <person name="Lapidus A."/>
            <person name="Lindquist E.A."/>
            <person name="Lipzen A.M."/>
            <person name="Meier-Kolthoff J.P."/>
            <person name="Ohm R.A."/>
            <person name="Otillar R.P."/>
            <person name="Pangilinan J.L."/>
            <person name="Peng Y."/>
            <person name="Rokas A."/>
            <person name="Rosa C.A."/>
            <person name="Scheuner C."/>
            <person name="Sibirny A.A."/>
            <person name="Slot J.C."/>
            <person name="Stielow J.B."/>
            <person name="Sun H."/>
            <person name="Kurtzman C.P."/>
            <person name="Blackwell M."/>
            <person name="Grigoriev I.V."/>
            <person name="Jeffries T.W."/>
        </authorList>
    </citation>
    <scope>NUCLEOTIDE SEQUENCE [LARGE SCALE GENOMIC DNA]</scope>
    <source>
        <strain evidence="2 3">DSM 6958</strain>
    </source>
</reference>
<feature type="region of interest" description="Disordered" evidence="1">
    <location>
        <begin position="87"/>
        <end position="113"/>
    </location>
</feature>
<dbReference type="Proteomes" id="UP000095009">
    <property type="component" value="Unassembled WGS sequence"/>
</dbReference>
<keyword evidence="3" id="KW-1185">Reference proteome</keyword>
<name>A0A1E3PIU4_9ASCO</name>
<dbReference type="AlphaFoldDB" id="A0A1E3PIU4"/>
<accession>A0A1E3PIU4</accession>
<protein>
    <submittedName>
        <fullName evidence="2">Uncharacterized protein</fullName>
    </submittedName>
</protein>